<keyword evidence="8" id="KW-0812">Transmembrane</keyword>
<dbReference type="PROSITE" id="PS00086">
    <property type="entry name" value="CYTOCHROME_P450"/>
    <property type="match status" value="1"/>
</dbReference>
<dbReference type="PRINTS" id="PR00463">
    <property type="entry name" value="EP450I"/>
</dbReference>
<dbReference type="GO" id="GO:0020037">
    <property type="term" value="F:heme binding"/>
    <property type="evidence" value="ECO:0007669"/>
    <property type="project" value="InterPro"/>
</dbReference>
<keyword evidence="5 6" id="KW-0408">Iron</keyword>
<evidence type="ECO:0000256" key="2">
    <source>
        <dbReference type="ARBA" id="ARBA00010617"/>
    </source>
</evidence>
<dbReference type="RefSeq" id="XP_002621604.2">
    <property type="nucleotide sequence ID" value="XM_002621558.2"/>
</dbReference>
<dbReference type="GeneID" id="8501995"/>
<proteinExistence type="inferred from homology"/>
<dbReference type="InterPro" id="IPR001128">
    <property type="entry name" value="Cyt_P450"/>
</dbReference>
<comment type="similarity">
    <text evidence="2 7">Belongs to the cytochrome P450 family.</text>
</comment>
<feature type="binding site" description="axial binding residue" evidence="6">
    <location>
        <position position="473"/>
    </location>
    <ligand>
        <name>heme</name>
        <dbReference type="ChEBI" id="CHEBI:30413"/>
    </ligand>
    <ligandPart>
        <name>Fe</name>
        <dbReference type="ChEBI" id="CHEBI:18248"/>
    </ligandPart>
</feature>
<evidence type="ECO:0000256" key="3">
    <source>
        <dbReference type="ARBA" id="ARBA00022723"/>
    </source>
</evidence>
<evidence type="ECO:0000256" key="1">
    <source>
        <dbReference type="ARBA" id="ARBA00001971"/>
    </source>
</evidence>
<dbReference type="EMBL" id="GG657477">
    <property type="protein sequence ID" value="OAT13714.1"/>
    <property type="molecule type" value="Genomic_DNA"/>
</dbReference>
<dbReference type="CDD" id="cd11059">
    <property type="entry name" value="CYP_fungal"/>
    <property type="match status" value="1"/>
</dbReference>
<evidence type="ECO:0000313" key="10">
    <source>
        <dbReference type="Proteomes" id="UP000002038"/>
    </source>
</evidence>
<dbReference type="SUPFAM" id="SSF48264">
    <property type="entry name" value="Cytochrome P450"/>
    <property type="match status" value="1"/>
</dbReference>
<dbReference type="PRINTS" id="PR00385">
    <property type="entry name" value="P450"/>
</dbReference>
<comment type="cofactor">
    <cofactor evidence="1 6">
        <name>heme</name>
        <dbReference type="ChEBI" id="CHEBI:30413"/>
    </cofactor>
</comment>
<evidence type="ECO:0000313" key="9">
    <source>
        <dbReference type="EMBL" id="OAT13714.1"/>
    </source>
</evidence>
<dbReference type="KEGG" id="bgh:BDBG_08862"/>
<keyword evidence="7 9" id="KW-0503">Monooxygenase</keyword>
<keyword evidence="8" id="KW-1133">Transmembrane helix</keyword>
<keyword evidence="6 7" id="KW-0349">Heme</keyword>
<dbReference type="FunFam" id="1.10.630.10:FF:000115">
    <property type="entry name" value="Cytochrome P450 monooxygenase, putative"/>
    <property type="match status" value="1"/>
</dbReference>
<keyword evidence="4 7" id="KW-0560">Oxidoreductase</keyword>
<dbReference type="Pfam" id="PF00067">
    <property type="entry name" value="p450"/>
    <property type="match status" value="1"/>
</dbReference>
<dbReference type="Gene3D" id="1.10.630.10">
    <property type="entry name" value="Cytochrome P450"/>
    <property type="match status" value="1"/>
</dbReference>
<keyword evidence="10" id="KW-1185">Reference proteome</keyword>
<dbReference type="InterPro" id="IPR050121">
    <property type="entry name" value="Cytochrome_P450_monoxygenase"/>
</dbReference>
<evidence type="ECO:0000256" key="7">
    <source>
        <dbReference type="RuleBase" id="RU000461"/>
    </source>
</evidence>
<dbReference type="OrthoDB" id="1470350at2759"/>
<dbReference type="Proteomes" id="UP000002038">
    <property type="component" value="Unassembled WGS sequence"/>
</dbReference>
<dbReference type="AlphaFoldDB" id="A0A179V044"/>
<keyword evidence="8" id="KW-0472">Membrane</keyword>
<dbReference type="PANTHER" id="PTHR24305">
    <property type="entry name" value="CYTOCHROME P450"/>
    <property type="match status" value="1"/>
</dbReference>
<dbReference type="VEuPathDB" id="FungiDB:BDBG_08862"/>
<dbReference type="PANTHER" id="PTHR24305:SF166">
    <property type="entry name" value="CYTOCHROME P450 12A4, MITOCHONDRIAL-RELATED"/>
    <property type="match status" value="1"/>
</dbReference>
<keyword evidence="3 6" id="KW-0479">Metal-binding</keyword>
<dbReference type="GO" id="GO:0005506">
    <property type="term" value="F:iron ion binding"/>
    <property type="evidence" value="ECO:0007669"/>
    <property type="project" value="InterPro"/>
</dbReference>
<gene>
    <name evidence="9" type="ORF">BDBG_08862</name>
</gene>
<evidence type="ECO:0000256" key="5">
    <source>
        <dbReference type="ARBA" id="ARBA00023004"/>
    </source>
</evidence>
<evidence type="ECO:0000256" key="8">
    <source>
        <dbReference type="SAM" id="Phobius"/>
    </source>
</evidence>
<dbReference type="InterPro" id="IPR017972">
    <property type="entry name" value="Cyt_P450_CS"/>
</dbReference>
<dbReference type="GO" id="GO:0016705">
    <property type="term" value="F:oxidoreductase activity, acting on paired donors, with incorporation or reduction of molecular oxygen"/>
    <property type="evidence" value="ECO:0007669"/>
    <property type="project" value="InterPro"/>
</dbReference>
<protein>
    <submittedName>
        <fullName evidence="9">Unspecific monooxygenase</fullName>
    </submittedName>
</protein>
<accession>A0A179V044</accession>
<evidence type="ECO:0000256" key="6">
    <source>
        <dbReference type="PIRSR" id="PIRSR602401-1"/>
    </source>
</evidence>
<dbReference type="InterPro" id="IPR002401">
    <property type="entry name" value="Cyt_P450_E_grp-I"/>
</dbReference>
<dbReference type="STRING" id="559298.A0A179V044"/>
<reference evidence="10" key="1">
    <citation type="journal article" date="2015" name="PLoS Genet.">
        <title>The dynamic genome and transcriptome of the human fungal pathogen Blastomyces and close relative Emmonsia.</title>
        <authorList>
            <person name="Munoz J.F."/>
            <person name="Gauthier G.M."/>
            <person name="Desjardins C.A."/>
            <person name="Gallo J.E."/>
            <person name="Holder J."/>
            <person name="Sullivan T.D."/>
            <person name="Marty A.J."/>
            <person name="Carmen J.C."/>
            <person name="Chen Z."/>
            <person name="Ding L."/>
            <person name="Gujja S."/>
            <person name="Magrini V."/>
            <person name="Misas E."/>
            <person name="Mitreva M."/>
            <person name="Priest M."/>
            <person name="Saif S."/>
            <person name="Whiston E.A."/>
            <person name="Young S."/>
            <person name="Zeng Q."/>
            <person name="Goldman W.E."/>
            <person name="Mardis E.R."/>
            <person name="Taylor J.W."/>
            <person name="McEwen J.G."/>
            <person name="Clay O.K."/>
            <person name="Klein B.S."/>
            <person name="Cuomo C.A."/>
        </authorList>
    </citation>
    <scope>NUCLEOTIDE SEQUENCE [LARGE SCALE GENOMIC DNA]</scope>
    <source>
        <strain evidence="10">SLH14081</strain>
    </source>
</reference>
<evidence type="ECO:0000256" key="4">
    <source>
        <dbReference type="ARBA" id="ARBA00023002"/>
    </source>
</evidence>
<dbReference type="GO" id="GO:0004497">
    <property type="term" value="F:monooxygenase activity"/>
    <property type="evidence" value="ECO:0007669"/>
    <property type="project" value="UniProtKB-KW"/>
</dbReference>
<name>A0A179V044_BLAGS</name>
<feature type="transmembrane region" description="Helical" evidence="8">
    <location>
        <begin position="6"/>
        <end position="25"/>
    </location>
</feature>
<sequence length="526" mass="59678">MVYNLVLPTAIAVGLSILSLYKYFIYPVFISPLSKIPSAHFSAPVSPAWILWNRFRMRGNRTIHKAHQKYGPIVRLGPSEISVNCIDGGIRTVYAGGFEKHDWYPRVFGAYGTLSMFSMVGTKPHSVRKRMMSNIYSKSYLQSSPHMATISQAIIYRRLLPILQRNARFQSNVEVHELNNAITMDFVSAYIFGLASGTNFLEDVSAGREWFRVYQSRKPFEFFHQEVPNMTSLARMLKIPLIPKWCEKANQDMEDWGLEMIDNAEKFIASTNPACEPIVYKQVKQSMLKQLAKDGLEANAGVLSQQRLELACEMYDHLTAGHETSAVALTYLYWELSRHPGLQVELRKELDTLSPRIMAQSVPGIPTELPHPKDIDALPLLNAIIMETLRLHSPIPGIQPRITPAPHTTLAGYDQIPPKTRVNAQAYSLHRNHDVFPNPESFLPHRWLEPKDSVDLENMRRWFWAFGSGGRMCVGSNLALQEMKLVVAAIYSNFTSKIVDDEGIEPIDAYTVRPSSNKLVLKFELV</sequence>
<organism evidence="9 10">
    <name type="scientific">Blastomyces gilchristii (strain SLH14081)</name>
    <name type="common">Blastomyces dermatitidis</name>
    <dbReference type="NCBI Taxonomy" id="559298"/>
    <lineage>
        <taxon>Eukaryota</taxon>
        <taxon>Fungi</taxon>
        <taxon>Dikarya</taxon>
        <taxon>Ascomycota</taxon>
        <taxon>Pezizomycotina</taxon>
        <taxon>Eurotiomycetes</taxon>
        <taxon>Eurotiomycetidae</taxon>
        <taxon>Onygenales</taxon>
        <taxon>Ajellomycetaceae</taxon>
        <taxon>Blastomyces</taxon>
    </lineage>
</organism>
<dbReference type="InterPro" id="IPR036396">
    <property type="entry name" value="Cyt_P450_sf"/>
</dbReference>